<dbReference type="RefSeq" id="WP_129619945.1">
    <property type="nucleotide sequence ID" value="NZ_LR214950.1"/>
</dbReference>
<evidence type="ECO:0008006" key="4">
    <source>
        <dbReference type="Google" id="ProtNLM"/>
    </source>
</evidence>
<keyword evidence="1" id="KW-1133">Transmembrane helix</keyword>
<organism evidence="2 3">
    <name type="scientific">Mycoplasmopsis gallinacea</name>
    <dbReference type="NCBI Taxonomy" id="29556"/>
    <lineage>
        <taxon>Bacteria</taxon>
        <taxon>Bacillati</taxon>
        <taxon>Mycoplasmatota</taxon>
        <taxon>Mycoplasmoidales</taxon>
        <taxon>Metamycoplasmataceae</taxon>
        <taxon>Mycoplasmopsis</taxon>
    </lineage>
</organism>
<accession>A0A449A1Y2</accession>
<reference evidence="2 3" key="1">
    <citation type="submission" date="2019-01" db="EMBL/GenBank/DDBJ databases">
        <authorList>
            <consortium name="Pathogen Informatics"/>
        </authorList>
    </citation>
    <scope>NUCLEOTIDE SEQUENCE [LARGE SCALE GENOMIC DNA]</scope>
    <source>
        <strain evidence="2 3">NCTC10183</strain>
    </source>
</reference>
<keyword evidence="1" id="KW-0812">Transmembrane</keyword>
<dbReference type="EMBL" id="LR214950">
    <property type="protein sequence ID" value="VEU58247.1"/>
    <property type="molecule type" value="Genomic_DNA"/>
</dbReference>
<dbReference type="AlphaFoldDB" id="A0A449A1Y2"/>
<sequence>MNTQSSIKAFSEKNFIFFTINFIVGFGFVSTILTITNLKALGLLTILLTSFITLGIVLVFSRLAAVYSEEYGGSYYYAKR</sequence>
<evidence type="ECO:0000313" key="3">
    <source>
        <dbReference type="Proteomes" id="UP000290568"/>
    </source>
</evidence>
<protein>
    <recommendedName>
        <fullName evidence="4">Amino acid permease</fullName>
    </recommendedName>
</protein>
<evidence type="ECO:0000313" key="2">
    <source>
        <dbReference type="EMBL" id="VEU58247.1"/>
    </source>
</evidence>
<dbReference type="OrthoDB" id="396415at2"/>
<feature type="transmembrane region" description="Helical" evidence="1">
    <location>
        <begin position="41"/>
        <end position="60"/>
    </location>
</feature>
<dbReference type="Proteomes" id="UP000290568">
    <property type="component" value="Chromosome"/>
</dbReference>
<evidence type="ECO:0000256" key="1">
    <source>
        <dbReference type="SAM" id="Phobius"/>
    </source>
</evidence>
<name>A0A449A1Y2_9BACT</name>
<gene>
    <name evidence="2" type="ORF">NCTC10183_00002</name>
</gene>
<feature type="transmembrane region" description="Helical" evidence="1">
    <location>
        <begin position="15"/>
        <end position="35"/>
    </location>
</feature>
<keyword evidence="3" id="KW-1185">Reference proteome</keyword>
<proteinExistence type="predicted"/>
<keyword evidence="1" id="KW-0472">Membrane</keyword>